<dbReference type="EMBL" id="BGZK01001057">
    <property type="protein sequence ID" value="GBP69942.1"/>
    <property type="molecule type" value="Genomic_DNA"/>
</dbReference>
<dbReference type="PANTHER" id="PTHR46114:SF1">
    <property type="entry name" value="ZAD DOMAIN-CONTAINING PROTEIN"/>
    <property type="match status" value="1"/>
</dbReference>
<evidence type="ECO:0000313" key="2">
    <source>
        <dbReference type="Proteomes" id="UP000299102"/>
    </source>
</evidence>
<keyword evidence="2" id="KW-1185">Reference proteome</keyword>
<protein>
    <submittedName>
        <fullName evidence="1">Uncharacterized protein</fullName>
    </submittedName>
</protein>
<dbReference type="AlphaFoldDB" id="A0A4C1Y540"/>
<reference evidence="1 2" key="1">
    <citation type="journal article" date="2019" name="Commun. Biol.">
        <title>The bagworm genome reveals a unique fibroin gene that provides high tensile strength.</title>
        <authorList>
            <person name="Kono N."/>
            <person name="Nakamura H."/>
            <person name="Ohtoshi R."/>
            <person name="Tomita M."/>
            <person name="Numata K."/>
            <person name="Arakawa K."/>
        </authorList>
    </citation>
    <scope>NUCLEOTIDE SEQUENCE [LARGE SCALE GENOMIC DNA]</scope>
</reference>
<dbReference type="PANTHER" id="PTHR46114">
    <property type="entry name" value="APPLE DOMAIN-CONTAINING PROTEIN"/>
    <property type="match status" value="1"/>
</dbReference>
<dbReference type="OrthoDB" id="6622005at2759"/>
<gene>
    <name evidence="1" type="ORF">EVAR_85710_1</name>
</gene>
<organism evidence="1 2">
    <name type="scientific">Eumeta variegata</name>
    <name type="common">Bagworm moth</name>
    <name type="synonym">Eumeta japonica</name>
    <dbReference type="NCBI Taxonomy" id="151549"/>
    <lineage>
        <taxon>Eukaryota</taxon>
        <taxon>Metazoa</taxon>
        <taxon>Ecdysozoa</taxon>
        <taxon>Arthropoda</taxon>
        <taxon>Hexapoda</taxon>
        <taxon>Insecta</taxon>
        <taxon>Pterygota</taxon>
        <taxon>Neoptera</taxon>
        <taxon>Endopterygota</taxon>
        <taxon>Lepidoptera</taxon>
        <taxon>Glossata</taxon>
        <taxon>Ditrysia</taxon>
        <taxon>Tineoidea</taxon>
        <taxon>Psychidae</taxon>
        <taxon>Oiketicinae</taxon>
        <taxon>Eumeta</taxon>
    </lineage>
</organism>
<name>A0A4C1Y540_EUMVA</name>
<evidence type="ECO:0000313" key="1">
    <source>
        <dbReference type="EMBL" id="GBP69942.1"/>
    </source>
</evidence>
<dbReference type="Proteomes" id="UP000299102">
    <property type="component" value="Unassembled WGS sequence"/>
</dbReference>
<sequence length="156" mass="17958">MIVSDFVKKAYLDYFGFPLPTNAKPWIHSLLLVHFQQLGRNTSIKLHYFYSHLDYFPENLGDLNEEKGERFHQDIRAMEERYQGYCNSVETSRITSQTTLIASPSAPGRHMRVPTARDVRYGRRLRSRLGIGCRRKPSRVGSFLPARPAVSGGRVE</sequence>
<proteinExistence type="predicted"/>
<comment type="caution">
    <text evidence="1">The sequence shown here is derived from an EMBL/GenBank/DDBJ whole genome shotgun (WGS) entry which is preliminary data.</text>
</comment>
<accession>A0A4C1Y540</accession>